<reference evidence="1 2" key="1">
    <citation type="submission" date="2023-03" db="EMBL/GenBank/DDBJ databases">
        <title>Complete genome sequence of Tepidibacter sp. SWIR-1, isolated from a deep-sea hydrothermal vent.</title>
        <authorList>
            <person name="Li X."/>
        </authorList>
    </citation>
    <scope>NUCLEOTIDE SEQUENCE [LARGE SCALE GENOMIC DNA]</scope>
    <source>
        <strain evidence="1 2">SWIR-1</strain>
    </source>
</reference>
<dbReference type="Proteomes" id="UP001222800">
    <property type="component" value="Chromosome"/>
</dbReference>
<accession>A0ABY8EKQ0</accession>
<keyword evidence="2" id="KW-1185">Reference proteome</keyword>
<gene>
    <name evidence="1" type="ORF">P4S50_07090</name>
</gene>
<dbReference type="Pfam" id="PF14903">
    <property type="entry name" value="WG_beta_rep"/>
    <property type="match status" value="2"/>
</dbReference>
<name>A0ABY8EKQ0_9FIRM</name>
<organism evidence="1 2">
    <name type="scientific">Tepidibacter hydrothermalis</name>
    <dbReference type="NCBI Taxonomy" id="3036126"/>
    <lineage>
        <taxon>Bacteria</taxon>
        <taxon>Bacillati</taxon>
        <taxon>Bacillota</taxon>
        <taxon>Clostridia</taxon>
        <taxon>Peptostreptococcales</taxon>
        <taxon>Peptostreptococcaceae</taxon>
        <taxon>Tepidibacter</taxon>
    </lineage>
</organism>
<dbReference type="InterPro" id="IPR032774">
    <property type="entry name" value="WG_beta_rep"/>
</dbReference>
<evidence type="ECO:0000313" key="2">
    <source>
        <dbReference type="Proteomes" id="UP001222800"/>
    </source>
</evidence>
<dbReference type="RefSeq" id="WP_277734025.1">
    <property type="nucleotide sequence ID" value="NZ_CP120733.1"/>
</dbReference>
<evidence type="ECO:0000313" key="1">
    <source>
        <dbReference type="EMBL" id="WFD11835.1"/>
    </source>
</evidence>
<proteinExistence type="predicted"/>
<sequence>MKFKKIMIIAIIMLISFASVGKMSFAQLKVIGSYSKSEREVLFNPGRGSVYLSAYEVKGKDGPFICIDDLQALNFTKKWNAKKRQTSFDLKVHEYHSDEILDFEVDGKILQKNKDYLQKNKNLYKTDVKIFVNGRQVESYNTDGYSLVSVKSLKNIGLDNFFIWDNRLNISGKLYPMVSDFGVGLVDIHGNLIVKPNYDSIEFFGGNNDRYLVKKDGRFMIIDSKNQLIADLSSYNFSPRSYAYSTERGLVIISDPENNRMELFNSSGDSVMSEDEYKDFYFVGDKYVVGQKIDGSRHIFLIENEKLTLFTVLQKPEKDYYRISGIFADMIFEGTDYGCPINIYDSKGKKIQNPGYSYIYPFNGNYAVAWLPSKRFTLVDKELNRVTDMDFKDVSKVENNLFIFLKDIDYDGGRSSTTGLDGALFGIGSLGDGIIVPAEYKKLKIYNNLIRFSKEGELYGVMDKYENIILKEEFDSIQVIEDKIYALKGENLFTYSLDGILKNQEKFSGKVELRDSIKNYGQFVSDTIHYDYPKDLPKSVWDDYRDGLFTQGDIDFFEENNYSNPETHYGFSTVKYMVTKKGIRIPYCITTRGMVAPPPDNFFPTYLEK</sequence>
<protein>
    <submittedName>
        <fullName evidence="1">WG repeat-containing protein</fullName>
    </submittedName>
</protein>
<dbReference type="EMBL" id="CP120733">
    <property type="protein sequence ID" value="WFD11835.1"/>
    <property type="molecule type" value="Genomic_DNA"/>
</dbReference>